<keyword evidence="2" id="KW-1133">Transmembrane helix</keyword>
<evidence type="ECO:0000313" key="5">
    <source>
        <dbReference type="Proteomes" id="UP000711614"/>
    </source>
</evidence>
<dbReference type="InterPro" id="IPR005182">
    <property type="entry name" value="YdbS-like_PH"/>
</dbReference>
<feature type="domain" description="YdbS-like PH" evidence="3">
    <location>
        <begin position="259"/>
        <end position="330"/>
    </location>
</feature>
<feature type="domain" description="YdbS-like PH" evidence="3">
    <location>
        <begin position="384"/>
        <end position="460"/>
    </location>
</feature>
<proteinExistence type="predicted"/>
<evidence type="ECO:0000313" key="4">
    <source>
        <dbReference type="EMBL" id="MBP2412864.1"/>
    </source>
</evidence>
<evidence type="ECO:0000256" key="1">
    <source>
        <dbReference type="SAM" id="MobiDB-lite"/>
    </source>
</evidence>
<dbReference type="Proteomes" id="UP000711614">
    <property type="component" value="Unassembled WGS sequence"/>
</dbReference>
<dbReference type="InterPro" id="IPR014529">
    <property type="entry name" value="UCP026631"/>
</dbReference>
<protein>
    <submittedName>
        <fullName evidence="4">Membrane protein</fullName>
    </submittedName>
</protein>
<feature type="transmembrane region" description="Helical" evidence="2">
    <location>
        <begin position="203"/>
        <end position="227"/>
    </location>
</feature>
<dbReference type="Pfam" id="PF03703">
    <property type="entry name" value="bPH_2"/>
    <property type="match status" value="3"/>
</dbReference>
<evidence type="ECO:0000256" key="2">
    <source>
        <dbReference type="SAM" id="Phobius"/>
    </source>
</evidence>
<dbReference type="RefSeq" id="WP_342591196.1">
    <property type="nucleotide sequence ID" value="NZ_JAGIOI010000001.1"/>
</dbReference>
<organism evidence="4 5">
    <name type="scientific">Arthrobacter stackebrandtii</name>
    <dbReference type="NCBI Taxonomy" id="272161"/>
    <lineage>
        <taxon>Bacteria</taxon>
        <taxon>Bacillati</taxon>
        <taxon>Actinomycetota</taxon>
        <taxon>Actinomycetes</taxon>
        <taxon>Micrococcales</taxon>
        <taxon>Micrococcaceae</taxon>
        <taxon>Arthrobacter</taxon>
    </lineage>
</organism>
<dbReference type="EMBL" id="JAGIOI010000001">
    <property type="protein sequence ID" value="MBP2412864.1"/>
    <property type="molecule type" value="Genomic_DNA"/>
</dbReference>
<keyword evidence="5" id="KW-1185">Reference proteome</keyword>
<feature type="domain" description="YdbS-like PH" evidence="3">
    <location>
        <begin position="91"/>
        <end position="170"/>
    </location>
</feature>
<feature type="compositionally biased region" description="Pro residues" evidence="1">
    <location>
        <begin position="484"/>
        <end position="499"/>
    </location>
</feature>
<dbReference type="PANTHER" id="PTHR34473">
    <property type="entry name" value="UPF0699 TRANSMEMBRANE PROTEIN YDBS"/>
    <property type="match status" value="1"/>
</dbReference>
<name>A0ABS4YVV4_9MICC</name>
<sequence length="515" mass="56436">MSGNLVGEEPALTTDPVDIWHRVHPISPLVRGWVAVAAIVFVLGRNSLEELFYATDNGIGVKGPDLAELRVLFAVTGVAVLVFSIAFFLQWRFTRYQVTDEHVHINSGVIFRQQRRARIDRVQAIDVVQPLLARAFGLAELKFEVADGGKSALKLSFLKLREAKRLRAAILARAAGVHVDPDAPTEVQEAPEVHALALPPARIFAAAIFSGTSVFALLVIAGAAVAWIWTGEWAVMVAAVPFFIGIFASYWQSVTTDFNFRIAVSPDGVRLHYGMLETRSQTIPPGRVQAVDISQGPMWRPLGWYKVRVNVAGYGSDSSDNGTRTVLLPVGTLDEVMTVLGLVFPNPGVENPFEVFTAGLKGPADAHGFVHSPRQARWIDPLTWRRSAYRATDTALLCRHGLVFRRLQVVPHERTQSLALRQGPIMKALGLANFELHSTVGPIHPLVRHMSTANALALFDQQAFRAATARRLHRKEKWLSQDEPPAPPAPDAPATPSPEPAAAAHQPLKENHHGD</sequence>
<feature type="transmembrane region" description="Helical" evidence="2">
    <location>
        <begin position="71"/>
        <end position="89"/>
    </location>
</feature>
<reference evidence="4 5" key="1">
    <citation type="submission" date="2021-03" db="EMBL/GenBank/DDBJ databases">
        <title>Sequencing the genomes of 1000 actinobacteria strains.</title>
        <authorList>
            <person name="Klenk H.-P."/>
        </authorList>
    </citation>
    <scope>NUCLEOTIDE SEQUENCE [LARGE SCALE GENOMIC DNA]</scope>
    <source>
        <strain evidence="4 5">DSM 16005</strain>
    </source>
</reference>
<comment type="caution">
    <text evidence="4">The sequence shown here is derived from an EMBL/GenBank/DDBJ whole genome shotgun (WGS) entry which is preliminary data.</text>
</comment>
<evidence type="ECO:0000259" key="3">
    <source>
        <dbReference type="Pfam" id="PF03703"/>
    </source>
</evidence>
<keyword evidence="2" id="KW-0812">Transmembrane</keyword>
<feature type="transmembrane region" description="Helical" evidence="2">
    <location>
        <begin position="233"/>
        <end position="251"/>
    </location>
</feature>
<dbReference type="PIRSF" id="PIRSF026631">
    <property type="entry name" value="UCP026631"/>
    <property type="match status" value="1"/>
</dbReference>
<gene>
    <name evidence="4" type="ORF">JOF48_001663</name>
</gene>
<accession>A0ABS4YVV4</accession>
<dbReference type="PANTHER" id="PTHR34473:SF2">
    <property type="entry name" value="UPF0699 TRANSMEMBRANE PROTEIN YDBT"/>
    <property type="match status" value="1"/>
</dbReference>
<keyword evidence="2" id="KW-0472">Membrane</keyword>
<feature type="region of interest" description="Disordered" evidence="1">
    <location>
        <begin position="474"/>
        <end position="515"/>
    </location>
</feature>